<dbReference type="Pfam" id="PF08506">
    <property type="entry name" value="Cse1"/>
    <property type="match status" value="1"/>
</dbReference>
<comment type="similarity">
    <text evidence="3">Belongs to the XPO2/CSE1 family.</text>
</comment>
<dbReference type="GO" id="GO:0005635">
    <property type="term" value="C:nuclear envelope"/>
    <property type="evidence" value="ECO:0007669"/>
    <property type="project" value="TreeGrafter"/>
</dbReference>
<dbReference type="Pfam" id="PF03378">
    <property type="entry name" value="CAS_CSE1"/>
    <property type="match status" value="1"/>
</dbReference>
<keyword evidence="9" id="KW-0472">Membrane</keyword>
<dbReference type="GO" id="GO:0031267">
    <property type="term" value="F:small GTPase binding"/>
    <property type="evidence" value="ECO:0007669"/>
    <property type="project" value="InterPro"/>
</dbReference>
<evidence type="ECO:0000256" key="5">
    <source>
        <dbReference type="ARBA" id="ARBA00022490"/>
    </source>
</evidence>
<dbReference type="Proteomes" id="UP000707451">
    <property type="component" value="Unassembled WGS sequence"/>
</dbReference>
<dbReference type="PRINTS" id="PR00689">
    <property type="entry name" value="ACOABINDINGP"/>
</dbReference>
<dbReference type="PANTHER" id="PTHR10997">
    <property type="entry name" value="IMPORTIN-7, 8, 11"/>
    <property type="match status" value="1"/>
</dbReference>
<keyword evidence="12" id="KW-0675">Receptor</keyword>
<evidence type="ECO:0000256" key="4">
    <source>
        <dbReference type="ARBA" id="ARBA00022448"/>
    </source>
</evidence>
<dbReference type="PANTHER" id="PTHR10997:SF8">
    <property type="entry name" value="EXPORTIN-2"/>
    <property type="match status" value="1"/>
</dbReference>
<dbReference type="GO" id="GO:0000062">
    <property type="term" value="F:fatty-acyl-CoA binding"/>
    <property type="evidence" value="ECO:0007669"/>
    <property type="project" value="InterPro"/>
</dbReference>
<dbReference type="GO" id="GO:0005829">
    <property type="term" value="C:cytosol"/>
    <property type="evidence" value="ECO:0007669"/>
    <property type="project" value="TreeGrafter"/>
</dbReference>
<feature type="compositionally biased region" description="Acidic residues" evidence="8">
    <location>
        <begin position="1253"/>
        <end position="1276"/>
    </location>
</feature>
<keyword evidence="5" id="KW-0963">Cytoplasm</keyword>
<evidence type="ECO:0000256" key="1">
    <source>
        <dbReference type="ARBA" id="ARBA00004123"/>
    </source>
</evidence>
<organism evidence="12 13">
    <name type="scientific">Linnemannia hyalina</name>
    <dbReference type="NCBI Taxonomy" id="64524"/>
    <lineage>
        <taxon>Eukaryota</taxon>
        <taxon>Fungi</taxon>
        <taxon>Fungi incertae sedis</taxon>
        <taxon>Mucoromycota</taxon>
        <taxon>Mortierellomycotina</taxon>
        <taxon>Mortierellomycetes</taxon>
        <taxon>Mortierellales</taxon>
        <taxon>Mortierellaceae</taxon>
        <taxon>Linnemannia</taxon>
    </lineage>
</organism>
<gene>
    <name evidence="12" type="primary">CSE1</name>
    <name evidence="12" type="ORF">KI688_006757</name>
</gene>
<feature type="domain" description="ACB" evidence="11">
    <location>
        <begin position="985"/>
        <end position="1073"/>
    </location>
</feature>
<keyword evidence="13" id="KW-1185">Reference proteome</keyword>
<dbReference type="GO" id="GO:0006606">
    <property type="term" value="P:protein import into nucleus"/>
    <property type="evidence" value="ECO:0007669"/>
    <property type="project" value="TreeGrafter"/>
</dbReference>
<feature type="region of interest" description="Disordered" evidence="8">
    <location>
        <begin position="1175"/>
        <end position="1203"/>
    </location>
</feature>
<dbReference type="Pfam" id="PF03810">
    <property type="entry name" value="IBN_N"/>
    <property type="match status" value="1"/>
</dbReference>
<keyword evidence="6" id="KW-0653">Protein transport</keyword>
<reference evidence="12" key="1">
    <citation type="submission" date="2021-06" db="EMBL/GenBank/DDBJ databases">
        <title>Genome Sequence of Mortierella hyaline Strain SCG-10, a Cold-Adapted, Nitrate-Reducing Fungus Isolated from Soil in Minnesota, USA.</title>
        <authorList>
            <person name="Aldossari N."/>
        </authorList>
    </citation>
    <scope>NUCLEOTIDE SEQUENCE</scope>
    <source>
        <strain evidence="12">SCG-10</strain>
    </source>
</reference>
<dbReference type="SMART" id="SM00913">
    <property type="entry name" value="IBN_N"/>
    <property type="match status" value="1"/>
</dbReference>
<dbReference type="GO" id="GO:0005049">
    <property type="term" value="F:nuclear export signal receptor activity"/>
    <property type="evidence" value="ECO:0007669"/>
    <property type="project" value="TreeGrafter"/>
</dbReference>
<dbReference type="SUPFAM" id="SSF48371">
    <property type="entry name" value="ARM repeat"/>
    <property type="match status" value="1"/>
</dbReference>
<comment type="subcellular location">
    <subcellularLocation>
        <location evidence="2">Cytoplasm</location>
    </subcellularLocation>
    <subcellularLocation>
        <location evidence="1">Nucleus</location>
    </subcellularLocation>
</comment>
<keyword evidence="9" id="KW-1133">Transmembrane helix</keyword>
<keyword evidence="4" id="KW-0813">Transport</keyword>
<comment type="caution">
    <text evidence="12">The sequence shown here is derived from an EMBL/GenBank/DDBJ whole genome shotgun (WGS) entry which is preliminary data.</text>
</comment>
<feature type="compositionally biased region" description="Low complexity" evidence="8">
    <location>
        <begin position="1123"/>
        <end position="1133"/>
    </location>
</feature>
<dbReference type="FunFam" id="1.25.10.10:FF:000057">
    <property type="entry name" value="Exportin-2 isoform 1"/>
    <property type="match status" value="1"/>
</dbReference>
<dbReference type="Gene3D" id="1.25.10.10">
    <property type="entry name" value="Leucine-rich Repeat Variant"/>
    <property type="match status" value="1"/>
</dbReference>
<proteinExistence type="inferred from homology"/>
<dbReference type="InterPro" id="IPR016024">
    <property type="entry name" value="ARM-type_fold"/>
</dbReference>
<name>A0A9P8BNA7_9FUNG</name>
<feature type="region of interest" description="Disordered" evidence="8">
    <location>
        <begin position="1442"/>
        <end position="1511"/>
    </location>
</feature>
<dbReference type="InterPro" id="IPR013713">
    <property type="entry name" value="XPO2_central"/>
</dbReference>
<sequence length="1705" mass="188656">MGDTLQVNDSSMQALAAYLQKTLEPSTRHEAEVFLNKLEQNQNFGQLVLQLIATKSYDLHIRFAASLLFKNFIRRNWMIDDERDNRITAGDRDAIKGRIVDLMTISEARIQLQLSDAVTQIADTDFPQKWQGLIPELVSKLNAQDFVTNNGLLQTAHSIFQRWRPLYPSDNLYTEIKIALESFCEPYRQVFLATDRMIEASGQNAPQLKVLFETLHLLTEIYHDLNCHDIPEYFVTHLQEFLGLFHKYLSYDNPLLAGDDDDTPGPILQVKASICEVVELYSKRYEEDFTSLPDFIQTSWALLTTLGLEPKNDTLVSKAMSFLTSVVKNGRHKEMFSSKEVLSQLCEKIVLPNMGLRESDEELFEDEPIEYIRRDLEGSDSETRRRAATELVRGLLDQYPTDVTAIITNYIQHYLQRYNSNVAANWKDKDAAMFLLTSIAAKSSGSQFGVTETNAEVNILDFFEKNVIPDLNAAVSGAIHPILKVDAIKYLYTFRGQFSKDQLLGALPLLARHLESTNYAVYTYAAICIERILFMRVSGATGPMLFSSDDIAPLAEALTSNLFRLIELGQTPEKLAENDYLMKCLMRLILTVREKMMPLVSLCLARLTAIVQAVSTNPSNPKFNHYVFESIGALIRFICTASPEAAGQFENLLFQPFQVILQQDIVEFTPYVFQLLSQLLSFNAGTELAPSYQALFLPLVQPTLWQQQGNIPALVKLLQAYLQKGWPWIVANNQLEPLLGVCQKLVSSKINDHHSFELLQTMILNVPMSTLGNYMKHVLVMLLTRLQTHKTDKFRKGFINFSFFYMALDLEGTGPDGYWALFDTVQSGLFVQFLKTAWLAEAQKVSGRIERKTCAVAMVRLLTSCRTITEGTNFDAAWPSVMNALVKLFEAPQDVKGATQDAAMDADLYAIDIEETGYQSQFSQLATTSSSKIDPTAQIQDPKQFLLEGIVRFNQAYPGRFQHGQVQLQPDTQAHLANYLSSAGIALQGINDVSVSSTGSSDRVVFSAEEQLLLYGAYKQATKGDVKVLKPTFFDIAARSKWQAWANMRGKTQDEAKAVYVKLVVKSLTKPDNHPDHYMLADEIIQRPPSPPPSLSRAASPTTTTTTTSNLDKDLPPIQFEPTSSTSKQSSTKDTQHPYQHQRKGSVSHSIRSVATGGIHSAAASVYELANEQPFDTEADTTPAVNTKTTTTTTDSTNQPSYHEITETLVEEEILDDDEYANEIQKVTMASPTFSQSPSSPFGQQQQHGKDDTDADNEEEDDDVYQSSVEYDDDDDRGSSLGSARSSTEIQPTTVTTTRQQQQEHQVKGDDFIDEGVFDEEEKDELVAVVDDSPRFKLEAPTPVAEFDEKHAAPLPPLSSGFQLVGAGQNKPLGSPVVEPYRVNVALETPSTPQSVPPTIASPHAHAGAGEEAVCPVSKKTASSGGVCPAAMFAQARAAAAGTSAKTDEGALEPQQSTHSSPEPVPTVTAEQAEPLDNTTQHHRATTEPAPSAAPAPSSSSTSSAVTAATNQGKRIGQGIVSRFTALRSSLAAASARAASSALSSGSSSSSLTLKNKNAVVVKDPITNQSVTIVCPHLETTQVLETEVVRMQTEISVLHERLDLLQESLKIKSQTRAQERRSARGILKLVLRQGLINAVLLLIVFAVLYKRKSPIAFAILAYVGQGAKEGEAGWRALMRWSADVVRTSQRNQTLMLRAGRRNGYW</sequence>
<dbReference type="SUPFAM" id="SSF47027">
    <property type="entry name" value="Acyl-CoA binding protein"/>
    <property type="match status" value="1"/>
</dbReference>
<dbReference type="Pfam" id="PF00887">
    <property type="entry name" value="ACBP"/>
    <property type="match status" value="1"/>
</dbReference>
<feature type="compositionally biased region" description="Low complexity" evidence="8">
    <location>
        <begin position="1279"/>
        <end position="1304"/>
    </location>
</feature>
<evidence type="ECO:0000256" key="6">
    <source>
        <dbReference type="ARBA" id="ARBA00022927"/>
    </source>
</evidence>
<feature type="compositionally biased region" description="Low complexity" evidence="8">
    <location>
        <begin position="1231"/>
        <end position="1247"/>
    </location>
</feature>
<protein>
    <submittedName>
        <fullName evidence="12">Importin-alpha export receptor</fullName>
    </submittedName>
</protein>
<feature type="compositionally biased region" description="Low complexity" evidence="8">
    <location>
        <begin position="1487"/>
        <end position="1510"/>
    </location>
</feature>
<evidence type="ECO:0000256" key="9">
    <source>
        <dbReference type="SAM" id="Phobius"/>
    </source>
</evidence>
<evidence type="ECO:0000313" key="12">
    <source>
        <dbReference type="EMBL" id="KAG9062035.1"/>
    </source>
</evidence>
<feature type="region of interest" description="Disordered" evidence="8">
    <location>
        <begin position="1231"/>
        <end position="1308"/>
    </location>
</feature>
<dbReference type="Gene3D" id="1.20.80.10">
    <property type="match status" value="1"/>
</dbReference>
<dbReference type="OrthoDB" id="3268246at2759"/>
<feature type="compositionally biased region" description="Low complexity" evidence="8">
    <location>
        <begin position="1181"/>
        <end position="1197"/>
    </location>
</feature>
<dbReference type="InterPro" id="IPR005043">
    <property type="entry name" value="XPO2_C"/>
</dbReference>
<evidence type="ECO:0000256" key="7">
    <source>
        <dbReference type="ARBA" id="ARBA00023242"/>
    </source>
</evidence>
<dbReference type="InterPro" id="IPR011989">
    <property type="entry name" value="ARM-like"/>
</dbReference>
<dbReference type="InterPro" id="IPR001494">
    <property type="entry name" value="Importin-beta_N"/>
</dbReference>
<evidence type="ECO:0000259" key="11">
    <source>
        <dbReference type="PROSITE" id="PS51228"/>
    </source>
</evidence>
<keyword evidence="9" id="KW-0812">Transmembrane</keyword>
<feature type="region of interest" description="Disordered" evidence="8">
    <location>
        <begin position="1084"/>
        <end position="1151"/>
    </location>
</feature>
<evidence type="ECO:0000313" key="13">
    <source>
        <dbReference type="Proteomes" id="UP000707451"/>
    </source>
</evidence>
<feature type="domain" description="Importin N-terminal" evidence="10">
    <location>
        <begin position="31"/>
        <end position="105"/>
    </location>
</feature>
<dbReference type="PROSITE" id="PS51228">
    <property type="entry name" value="ACB_2"/>
    <property type="match status" value="1"/>
</dbReference>
<dbReference type="InterPro" id="IPR014352">
    <property type="entry name" value="FERM/acyl-CoA-bd_prot_sf"/>
</dbReference>
<evidence type="ECO:0000256" key="3">
    <source>
        <dbReference type="ARBA" id="ARBA00008669"/>
    </source>
</evidence>
<feature type="compositionally biased region" description="Low complexity" evidence="8">
    <location>
        <begin position="1095"/>
        <end position="1109"/>
    </location>
</feature>
<dbReference type="PROSITE" id="PS50166">
    <property type="entry name" value="IMPORTIN_B_NT"/>
    <property type="match status" value="1"/>
</dbReference>
<evidence type="ECO:0000256" key="8">
    <source>
        <dbReference type="SAM" id="MobiDB-lite"/>
    </source>
</evidence>
<evidence type="ECO:0000259" key="10">
    <source>
        <dbReference type="PROSITE" id="PS50166"/>
    </source>
</evidence>
<dbReference type="InterPro" id="IPR035984">
    <property type="entry name" value="Acyl-CoA-binding_sf"/>
</dbReference>
<keyword evidence="7" id="KW-0539">Nucleus</keyword>
<accession>A0A9P8BNA7</accession>
<dbReference type="GO" id="GO:0006611">
    <property type="term" value="P:protein export from nucleus"/>
    <property type="evidence" value="ECO:0007669"/>
    <property type="project" value="TreeGrafter"/>
</dbReference>
<feature type="transmembrane region" description="Helical" evidence="9">
    <location>
        <begin position="1629"/>
        <end position="1649"/>
    </location>
</feature>
<dbReference type="InterPro" id="IPR000582">
    <property type="entry name" value="Acyl-CoA-binding_protein"/>
</dbReference>
<dbReference type="EMBL" id="JAHRHY010000021">
    <property type="protein sequence ID" value="KAG9062035.1"/>
    <property type="molecule type" value="Genomic_DNA"/>
</dbReference>
<evidence type="ECO:0000256" key="2">
    <source>
        <dbReference type="ARBA" id="ARBA00004496"/>
    </source>
</evidence>